<dbReference type="SUPFAM" id="SSF48498">
    <property type="entry name" value="Tetracyclin repressor-like, C-terminal domain"/>
    <property type="match status" value="1"/>
</dbReference>
<sequence length="208" mass="21727">MNEVAAKRSAGRPRVFDRERALAIAMDLFWRHGYEGTSTAQLTAAMGIAAPSLYAAFGSKDQLYFEALALYQSQYGSFFSAALSAALPVKEAISTLLMGAARQYTGAEHAAGCMVATANIHSATDNAAIAEAARSARQTAQAAIQQRLELAIAAGELPAKSDSAALAAYISMVLQGMAVQAHDGAGLAALDKMAELAMLAWPELRATA</sequence>
<feature type="domain" description="HTH tetR-type" evidence="6">
    <location>
        <begin position="15"/>
        <end position="75"/>
    </location>
</feature>
<dbReference type="Pfam" id="PF00440">
    <property type="entry name" value="TetR_N"/>
    <property type="match status" value="1"/>
</dbReference>
<dbReference type="InterPro" id="IPR036271">
    <property type="entry name" value="Tet_transcr_reg_TetR-rel_C_sf"/>
</dbReference>
<proteinExistence type="predicted"/>
<accession>A0A3Q9BQ21</accession>
<dbReference type="PROSITE" id="PS01081">
    <property type="entry name" value="HTH_TETR_1"/>
    <property type="match status" value="1"/>
</dbReference>
<dbReference type="PROSITE" id="PS50977">
    <property type="entry name" value="HTH_TETR_2"/>
    <property type="match status" value="1"/>
</dbReference>
<keyword evidence="3 5" id="KW-0238">DNA-binding</keyword>
<dbReference type="Pfam" id="PF16925">
    <property type="entry name" value="TetR_C_13"/>
    <property type="match status" value="1"/>
</dbReference>
<dbReference type="OrthoDB" id="270177at2"/>
<evidence type="ECO:0000256" key="2">
    <source>
        <dbReference type="ARBA" id="ARBA00023015"/>
    </source>
</evidence>
<dbReference type="RefSeq" id="WP_126127159.1">
    <property type="nucleotide sequence ID" value="NZ_CP034464.1"/>
</dbReference>
<protein>
    <submittedName>
        <fullName evidence="7">TetR/AcrR family transcriptional regulator</fullName>
    </submittedName>
</protein>
<feature type="DNA-binding region" description="H-T-H motif" evidence="5">
    <location>
        <begin position="38"/>
        <end position="57"/>
    </location>
</feature>
<dbReference type="InterPro" id="IPR009057">
    <property type="entry name" value="Homeodomain-like_sf"/>
</dbReference>
<dbReference type="PANTHER" id="PTHR47506">
    <property type="entry name" value="TRANSCRIPTIONAL REGULATORY PROTEIN"/>
    <property type="match status" value="1"/>
</dbReference>
<dbReference type="SUPFAM" id="SSF46689">
    <property type="entry name" value="Homeodomain-like"/>
    <property type="match status" value="1"/>
</dbReference>
<evidence type="ECO:0000256" key="5">
    <source>
        <dbReference type="PROSITE-ProRule" id="PRU00335"/>
    </source>
</evidence>
<evidence type="ECO:0000256" key="1">
    <source>
        <dbReference type="ARBA" id="ARBA00022491"/>
    </source>
</evidence>
<dbReference type="Gene3D" id="1.10.10.60">
    <property type="entry name" value="Homeodomain-like"/>
    <property type="match status" value="1"/>
</dbReference>
<keyword evidence="1" id="KW-0678">Repressor</keyword>
<dbReference type="GO" id="GO:0003677">
    <property type="term" value="F:DNA binding"/>
    <property type="evidence" value="ECO:0007669"/>
    <property type="project" value="UniProtKB-UniRule"/>
</dbReference>
<evidence type="ECO:0000313" key="7">
    <source>
        <dbReference type="EMBL" id="AZP11774.1"/>
    </source>
</evidence>
<name>A0A3Q9BQ21_9BURK</name>
<evidence type="ECO:0000313" key="8">
    <source>
        <dbReference type="Proteomes" id="UP000275663"/>
    </source>
</evidence>
<dbReference type="PANTHER" id="PTHR47506:SF1">
    <property type="entry name" value="HTH-TYPE TRANSCRIPTIONAL REGULATOR YJDC"/>
    <property type="match status" value="1"/>
</dbReference>
<dbReference type="InterPro" id="IPR001647">
    <property type="entry name" value="HTH_TetR"/>
</dbReference>
<dbReference type="Gene3D" id="1.10.357.10">
    <property type="entry name" value="Tetracycline Repressor, domain 2"/>
    <property type="match status" value="1"/>
</dbReference>
<evidence type="ECO:0000256" key="3">
    <source>
        <dbReference type="ARBA" id="ARBA00023125"/>
    </source>
</evidence>
<dbReference type="InterPro" id="IPR011075">
    <property type="entry name" value="TetR_C"/>
</dbReference>
<organism evidence="7 8">
    <name type="scientific">Undibacterium parvum</name>
    <dbReference type="NCBI Taxonomy" id="401471"/>
    <lineage>
        <taxon>Bacteria</taxon>
        <taxon>Pseudomonadati</taxon>
        <taxon>Pseudomonadota</taxon>
        <taxon>Betaproteobacteria</taxon>
        <taxon>Burkholderiales</taxon>
        <taxon>Oxalobacteraceae</taxon>
        <taxon>Undibacterium</taxon>
    </lineage>
</organism>
<keyword evidence="8" id="KW-1185">Reference proteome</keyword>
<dbReference type="Proteomes" id="UP000275663">
    <property type="component" value="Chromosome"/>
</dbReference>
<evidence type="ECO:0000256" key="4">
    <source>
        <dbReference type="ARBA" id="ARBA00023163"/>
    </source>
</evidence>
<dbReference type="EMBL" id="CP034464">
    <property type="protein sequence ID" value="AZP11774.1"/>
    <property type="molecule type" value="Genomic_DNA"/>
</dbReference>
<evidence type="ECO:0000259" key="6">
    <source>
        <dbReference type="PROSITE" id="PS50977"/>
    </source>
</evidence>
<reference evidence="7 8" key="1">
    <citation type="journal article" date="2011" name="Int. J. Syst. Evol. Microbiol.">
        <title>Description of Undibacterium oligocarboniphilum sp. nov., isolated from purified water, and Undibacterium pigrum strain CCUG 49012 as the type strain of Undibacterium parvum sp. nov., and emended descriptions of the genus Undibacterium and the species Undibacterium pigrum.</title>
        <authorList>
            <person name="Eder W."/>
            <person name="Wanner G."/>
            <person name="Ludwig W."/>
            <person name="Busse H.J."/>
            <person name="Ziemke-Kageler F."/>
            <person name="Lang E."/>
        </authorList>
    </citation>
    <scope>NUCLEOTIDE SEQUENCE [LARGE SCALE GENOMIC DNA]</scope>
    <source>
        <strain evidence="7 8">DSM 23061</strain>
    </source>
</reference>
<dbReference type="KEGG" id="upv:EJN92_07045"/>
<dbReference type="AlphaFoldDB" id="A0A3Q9BQ21"/>
<keyword evidence="4" id="KW-0804">Transcription</keyword>
<gene>
    <name evidence="7" type="ORF">EJN92_07045</name>
</gene>
<keyword evidence="2" id="KW-0805">Transcription regulation</keyword>
<dbReference type="InterPro" id="IPR023772">
    <property type="entry name" value="DNA-bd_HTH_TetR-type_CS"/>
</dbReference>